<protein>
    <submittedName>
        <fullName evidence="2">Uncharacterized protein</fullName>
    </submittedName>
</protein>
<organism evidence="2 3">
    <name type="scientific">Haematococcus lacustris</name>
    <name type="common">Green alga</name>
    <name type="synonym">Haematococcus pluvialis</name>
    <dbReference type="NCBI Taxonomy" id="44745"/>
    <lineage>
        <taxon>Eukaryota</taxon>
        <taxon>Viridiplantae</taxon>
        <taxon>Chlorophyta</taxon>
        <taxon>core chlorophytes</taxon>
        <taxon>Chlorophyceae</taxon>
        <taxon>CS clade</taxon>
        <taxon>Chlamydomonadales</taxon>
        <taxon>Haematococcaceae</taxon>
        <taxon>Haematococcus</taxon>
    </lineage>
</organism>
<feature type="region of interest" description="Disordered" evidence="1">
    <location>
        <begin position="1"/>
        <end position="20"/>
    </location>
</feature>
<dbReference type="EMBL" id="BLLF01003074">
    <property type="protein sequence ID" value="GFH26260.1"/>
    <property type="molecule type" value="Genomic_DNA"/>
</dbReference>
<dbReference type="AlphaFoldDB" id="A0A699ZYG5"/>
<accession>A0A699ZYG5</accession>
<evidence type="ECO:0000313" key="3">
    <source>
        <dbReference type="Proteomes" id="UP000485058"/>
    </source>
</evidence>
<reference evidence="2 3" key="1">
    <citation type="submission" date="2020-02" db="EMBL/GenBank/DDBJ databases">
        <title>Draft genome sequence of Haematococcus lacustris strain NIES-144.</title>
        <authorList>
            <person name="Morimoto D."/>
            <person name="Nakagawa S."/>
            <person name="Yoshida T."/>
            <person name="Sawayama S."/>
        </authorList>
    </citation>
    <scope>NUCLEOTIDE SEQUENCE [LARGE SCALE GENOMIC DNA]</scope>
    <source>
        <strain evidence="2 3">NIES-144</strain>
    </source>
</reference>
<evidence type="ECO:0000256" key="1">
    <source>
        <dbReference type="SAM" id="MobiDB-lite"/>
    </source>
</evidence>
<dbReference type="Proteomes" id="UP000485058">
    <property type="component" value="Unassembled WGS sequence"/>
</dbReference>
<proteinExistence type="predicted"/>
<sequence length="194" mass="20354">FAAAAQSNARPPGHSVHMPSSRLLGSALRATATSFVAHSSDPTHKAAEAAFKSFSAVYSSSLCSALWWSETLRHTMQDALAMQGKAETSGGSAGGSSILAGMAVDLDSSCCKHVQQLVQDALATRNWAKAEGQALELAKTMVQQVFWGIILMAKAGCLELLPDRLEASRKLCGQGLVPSPTAQAAKEDRTALQV</sequence>
<gene>
    <name evidence="2" type="ORF">HaLaN_24380</name>
</gene>
<feature type="non-terminal residue" evidence="2">
    <location>
        <position position="1"/>
    </location>
</feature>
<comment type="caution">
    <text evidence="2">The sequence shown here is derived from an EMBL/GenBank/DDBJ whole genome shotgun (WGS) entry which is preliminary data.</text>
</comment>
<keyword evidence="3" id="KW-1185">Reference proteome</keyword>
<name>A0A699ZYG5_HAELA</name>
<evidence type="ECO:0000313" key="2">
    <source>
        <dbReference type="EMBL" id="GFH26260.1"/>
    </source>
</evidence>